<dbReference type="GO" id="GO:0009435">
    <property type="term" value="P:NAD+ biosynthetic process"/>
    <property type="evidence" value="ECO:0007669"/>
    <property type="project" value="UniProtKB-UniPathway"/>
</dbReference>
<evidence type="ECO:0000256" key="6">
    <source>
        <dbReference type="ARBA" id="ARBA00022840"/>
    </source>
</evidence>
<dbReference type="PANTHER" id="PTHR31285:SF0">
    <property type="entry name" value="NICOTINAMIDE MONONUCLEOTIDE ADENYLYLTRANSFERASE"/>
    <property type="match status" value="1"/>
</dbReference>
<dbReference type="OrthoDB" id="5591297at2759"/>
<keyword evidence="4" id="KW-0548">Nucleotidyltransferase</keyword>
<protein>
    <submittedName>
        <fullName evidence="9">Uncharacterized protein</fullName>
    </submittedName>
</protein>
<keyword evidence="5" id="KW-0547">Nucleotide-binding</keyword>
<accession>A0A0C9U1T9</accession>
<evidence type="ECO:0000256" key="2">
    <source>
        <dbReference type="ARBA" id="ARBA00022642"/>
    </source>
</evidence>
<keyword evidence="7" id="KW-0520">NAD</keyword>
<keyword evidence="3" id="KW-0808">Transferase</keyword>
<dbReference type="Proteomes" id="UP000053647">
    <property type="component" value="Unassembled WGS sequence"/>
</dbReference>
<dbReference type="AlphaFoldDB" id="A0A0C9U1T9"/>
<evidence type="ECO:0000313" key="9">
    <source>
        <dbReference type="EMBL" id="KIJ13391.1"/>
    </source>
</evidence>
<evidence type="ECO:0000256" key="8">
    <source>
        <dbReference type="ARBA" id="ARBA00049001"/>
    </source>
</evidence>
<comment type="pathway">
    <text evidence="1">Cofactor biosynthesis; NAD(+) biosynthesis.</text>
</comment>
<evidence type="ECO:0000256" key="3">
    <source>
        <dbReference type="ARBA" id="ARBA00022679"/>
    </source>
</evidence>
<evidence type="ECO:0000256" key="5">
    <source>
        <dbReference type="ARBA" id="ARBA00022741"/>
    </source>
</evidence>
<dbReference type="Gene3D" id="3.40.50.620">
    <property type="entry name" value="HUPs"/>
    <property type="match status" value="1"/>
</dbReference>
<dbReference type="CDD" id="cd02165">
    <property type="entry name" value="NMNAT"/>
    <property type="match status" value="1"/>
</dbReference>
<dbReference type="InterPro" id="IPR014729">
    <property type="entry name" value="Rossmann-like_a/b/a_fold"/>
</dbReference>
<sequence>MVRPAGSLLPAGFSSHALRVLQKVQRGLSPVELVYTSHEHWPFQPGLTVHTRPILHISVLDSSFNPPTLAHLALAKSPPPSCHGVSTHASTSFGLDYDAKLLLLSIRNADKSMKPGDATHIQRLEMMQLLSQDLCSTDNTKTEYDCPSPVNGNIAIAIIDEPTFVGKSTTLLRFLQTRLASPINSSSLSNTTDRQDGAYSLPHPKLTFLLGFDTLERLFSPKYYPSEEIMTQMLRGFLSPNEEDCRIVCAHRTSPGVGQTSQKELHGKAQEVAQEFIASGRIILIDIGAREQTYSSSEVRAKVAAGGEAWKWLVTAVIANYIMGNALYAQPTF</sequence>
<evidence type="ECO:0000256" key="7">
    <source>
        <dbReference type="ARBA" id="ARBA00023027"/>
    </source>
</evidence>
<keyword evidence="2" id="KW-0662">Pyridine nucleotide biosynthesis</keyword>
<dbReference type="GO" id="GO:0005634">
    <property type="term" value="C:nucleus"/>
    <property type="evidence" value="ECO:0007669"/>
    <property type="project" value="TreeGrafter"/>
</dbReference>
<dbReference type="PANTHER" id="PTHR31285">
    <property type="entry name" value="NICOTINAMIDE MONONUCLEOTIDE ADENYLYLTRANSFERASE"/>
    <property type="match status" value="1"/>
</dbReference>
<dbReference type="GO" id="GO:0016887">
    <property type="term" value="F:ATP hydrolysis activity"/>
    <property type="evidence" value="ECO:0007669"/>
    <property type="project" value="TreeGrafter"/>
</dbReference>
<evidence type="ECO:0000256" key="1">
    <source>
        <dbReference type="ARBA" id="ARBA00004790"/>
    </source>
</evidence>
<reference evidence="9 10" key="1">
    <citation type="submission" date="2014-06" db="EMBL/GenBank/DDBJ databases">
        <authorList>
            <consortium name="DOE Joint Genome Institute"/>
            <person name="Kuo A."/>
            <person name="Kohler A."/>
            <person name="Nagy L.G."/>
            <person name="Floudas D."/>
            <person name="Copeland A."/>
            <person name="Barry K.W."/>
            <person name="Cichocki N."/>
            <person name="Veneault-Fourrey C."/>
            <person name="LaButti K."/>
            <person name="Lindquist E.A."/>
            <person name="Lipzen A."/>
            <person name="Lundell T."/>
            <person name="Morin E."/>
            <person name="Murat C."/>
            <person name="Sun H."/>
            <person name="Tunlid A."/>
            <person name="Henrissat B."/>
            <person name="Grigoriev I.V."/>
            <person name="Hibbett D.S."/>
            <person name="Martin F."/>
            <person name="Nordberg H.P."/>
            <person name="Cantor M.N."/>
            <person name="Hua S.X."/>
        </authorList>
    </citation>
    <scope>NUCLEOTIDE SEQUENCE [LARGE SCALE GENOMIC DNA]</scope>
    <source>
        <strain evidence="9 10">ATCC 200175</strain>
    </source>
</reference>
<proteinExistence type="predicted"/>
<keyword evidence="10" id="KW-1185">Reference proteome</keyword>
<dbReference type="GO" id="GO:0000309">
    <property type="term" value="F:nicotinamide-nucleotide adenylyltransferase activity"/>
    <property type="evidence" value="ECO:0007669"/>
    <property type="project" value="UniProtKB-EC"/>
</dbReference>
<comment type="catalytic activity">
    <reaction evidence="8">
        <text>beta-nicotinamide D-ribonucleotide + ATP + H(+) = diphosphate + NAD(+)</text>
        <dbReference type="Rhea" id="RHEA:21360"/>
        <dbReference type="ChEBI" id="CHEBI:14649"/>
        <dbReference type="ChEBI" id="CHEBI:15378"/>
        <dbReference type="ChEBI" id="CHEBI:30616"/>
        <dbReference type="ChEBI" id="CHEBI:33019"/>
        <dbReference type="ChEBI" id="CHEBI:57540"/>
        <dbReference type="EC" id="2.7.7.1"/>
    </reaction>
</comment>
<dbReference type="SUPFAM" id="SSF52374">
    <property type="entry name" value="Nucleotidylyl transferase"/>
    <property type="match status" value="1"/>
</dbReference>
<reference evidence="10" key="2">
    <citation type="submission" date="2015-01" db="EMBL/GenBank/DDBJ databases">
        <title>Evolutionary Origins and Diversification of the Mycorrhizal Mutualists.</title>
        <authorList>
            <consortium name="DOE Joint Genome Institute"/>
            <consortium name="Mycorrhizal Genomics Consortium"/>
            <person name="Kohler A."/>
            <person name="Kuo A."/>
            <person name="Nagy L.G."/>
            <person name="Floudas D."/>
            <person name="Copeland A."/>
            <person name="Barry K.W."/>
            <person name="Cichocki N."/>
            <person name="Veneault-Fourrey C."/>
            <person name="LaButti K."/>
            <person name="Lindquist E.A."/>
            <person name="Lipzen A."/>
            <person name="Lundell T."/>
            <person name="Morin E."/>
            <person name="Murat C."/>
            <person name="Riley R."/>
            <person name="Ohm R."/>
            <person name="Sun H."/>
            <person name="Tunlid A."/>
            <person name="Henrissat B."/>
            <person name="Grigoriev I.V."/>
            <person name="Hibbett D.S."/>
            <person name="Martin F."/>
        </authorList>
    </citation>
    <scope>NUCLEOTIDE SEQUENCE [LARGE SCALE GENOMIC DNA]</scope>
    <source>
        <strain evidence="10">ATCC 200175</strain>
    </source>
</reference>
<organism evidence="9 10">
    <name type="scientific">Paxillus involutus ATCC 200175</name>
    <dbReference type="NCBI Taxonomy" id="664439"/>
    <lineage>
        <taxon>Eukaryota</taxon>
        <taxon>Fungi</taxon>
        <taxon>Dikarya</taxon>
        <taxon>Basidiomycota</taxon>
        <taxon>Agaricomycotina</taxon>
        <taxon>Agaricomycetes</taxon>
        <taxon>Agaricomycetidae</taxon>
        <taxon>Boletales</taxon>
        <taxon>Paxilineae</taxon>
        <taxon>Paxillaceae</taxon>
        <taxon>Paxillus</taxon>
    </lineage>
</organism>
<keyword evidence="6" id="KW-0067">ATP-binding</keyword>
<evidence type="ECO:0000256" key="4">
    <source>
        <dbReference type="ARBA" id="ARBA00022695"/>
    </source>
</evidence>
<dbReference type="GO" id="GO:0005524">
    <property type="term" value="F:ATP binding"/>
    <property type="evidence" value="ECO:0007669"/>
    <property type="project" value="UniProtKB-KW"/>
</dbReference>
<name>A0A0C9U1T9_PAXIN</name>
<dbReference type="InterPro" id="IPR005248">
    <property type="entry name" value="NadD/NMNAT"/>
</dbReference>
<dbReference type="UniPathway" id="UPA00253">
    <property type="reaction ID" value="UER00600"/>
</dbReference>
<dbReference type="EMBL" id="KN819352">
    <property type="protein sequence ID" value="KIJ13391.1"/>
    <property type="molecule type" value="Genomic_DNA"/>
</dbReference>
<evidence type="ECO:0000313" key="10">
    <source>
        <dbReference type="Proteomes" id="UP000053647"/>
    </source>
</evidence>
<dbReference type="GO" id="GO:0005737">
    <property type="term" value="C:cytoplasm"/>
    <property type="evidence" value="ECO:0007669"/>
    <property type="project" value="TreeGrafter"/>
</dbReference>
<dbReference type="HOGENOM" id="CLU_032651_1_0_1"/>
<gene>
    <name evidence="9" type="ORF">PAXINDRAFT_81194</name>
</gene>